<proteinExistence type="predicted"/>
<dbReference type="Proteomes" id="UP000053555">
    <property type="component" value="Unassembled WGS sequence"/>
</dbReference>
<name>A0A0B2S0L2_GLYSO</name>
<evidence type="ECO:0000313" key="2">
    <source>
        <dbReference type="EMBL" id="KHN37974.1"/>
    </source>
</evidence>
<accession>A0A0B2S0L2</accession>
<gene>
    <name evidence="2" type="ORF">glysoja_042075</name>
</gene>
<feature type="region of interest" description="Disordered" evidence="1">
    <location>
        <begin position="70"/>
        <end position="93"/>
    </location>
</feature>
<dbReference type="EMBL" id="KN646712">
    <property type="protein sequence ID" value="KHN37974.1"/>
    <property type="molecule type" value="Genomic_DNA"/>
</dbReference>
<reference evidence="2" key="1">
    <citation type="submission" date="2014-07" db="EMBL/GenBank/DDBJ databases">
        <title>Identification of a novel salt tolerance gene in wild soybean by whole-genome sequencing.</title>
        <authorList>
            <person name="Lam H.-M."/>
            <person name="Qi X."/>
            <person name="Li M.-W."/>
            <person name="Liu X."/>
            <person name="Xie M."/>
            <person name="Ni M."/>
            <person name="Xu X."/>
        </authorList>
    </citation>
    <scope>NUCLEOTIDE SEQUENCE [LARGE SCALE GENOMIC DNA]</scope>
    <source>
        <tissue evidence="2">Root</tissue>
    </source>
</reference>
<organism evidence="2">
    <name type="scientific">Glycine soja</name>
    <name type="common">Wild soybean</name>
    <dbReference type="NCBI Taxonomy" id="3848"/>
    <lineage>
        <taxon>Eukaryota</taxon>
        <taxon>Viridiplantae</taxon>
        <taxon>Streptophyta</taxon>
        <taxon>Embryophyta</taxon>
        <taxon>Tracheophyta</taxon>
        <taxon>Spermatophyta</taxon>
        <taxon>Magnoliopsida</taxon>
        <taxon>eudicotyledons</taxon>
        <taxon>Gunneridae</taxon>
        <taxon>Pentapetalae</taxon>
        <taxon>rosids</taxon>
        <taxon>fabids</taxon>
        <taxon>Fabales</taxon>
        <taxon>Fabaceae</taxon>
        <taxon>Papilionoideae</taxon>
        <taxon>50 kb inversion clade</taxon>
        <taxon>NPAAA clade</taxon>
        <taxon>indigoferoid/millettioid clade</taxon>
        <taxon>Phaseoleae</taxon>
        <taxon>Glycine</taxon>
        <taxon>Glycine subgen. Soja</taxon>
    </lineage>
</organism>
<dbReference type="AlphaFoldDB" id="A0A0B2S0L2"/>
<protein>
    <submittedName>
        <fullName evidence="2">Uncharacterized protein</fullName>
    </submittedName>
</protein>
<evidence type="ECO:0000256" key="1">
    <source>
        <dbReference type="SAM" id="MobiDB-lite"/>
    </source>
</evidence>
<sequence>MIGQAMESFVKRQCQENEQFPLSMQNAITTQFSYLDVFLLQNTQQAQMSMLEAVVAAAFVPQPPLIPAPLDPSLPPLAPIPPPPTTFPPPSQD</sequence>